<keyword evidence="11" id="KW-0464">Manganese</keyword>
<keyword evidence="4 11" id="KW-0328">Glycosyltransferase</keyword>
<dbReference type="GeneID" id="112128463"/>
<dbReference type="CDD" id="cd00899">
    <property type="entry name" value="b4GalT"/>
    <property type="match status" value="1"/>
</dbReference>
<comment type="subcellular location">
    <subcellularLocation>
        <location evidence="1 11">Membrane</location>
        <topology evidence="1 11">Single-pass type II membrane protein</topology>
    </subcellularLocation>
</comment>
<name>A0A8I6SVJ3_CIMLE</name>
<evidence type="ECO:0000313" key="14">
    <source>
        <dbReference type="EnsemblMetazoa" id="XP_024086457.1"/>
    </source>
</evidence>
<keyword evidence="6 11" id="KW-0812">Transmembrane</keyword>
<evidence type="ECO:0000256" key="10">
    <source>
        <dbReference type="ARBA" id="ARBA00023180"/>
    </source>
</evidence>
<keyword evidence="9 11" id="KW-0472">Membrane</keyword>
<feature type="domain" description="Galactosyltransferase N-terminal" evidence="13">
    <location>
        <begin position="97"/>
        <end position="203"/>
    </location>
</feature>
<evidence type="ECO:0000256" key="8">
    <source>
        <dbReference type="ARBA" id="ARBA00022989"/>
    </source>
</evidence>
<dbReference type="SUPFAM" id="SSF53448">
    <property type="entry name" value="Nucleotide-diphospho-sugar transferases"/>
    <property type="match status" value="1"/>
</dbReference>
<keyword evidence="15" id="KW-1185">Reference proteome</keyword>
<dbReference type="OMA" id="FASHYDY"/>
<dbReference type="GO" id="GO:0005794">
    <property type="term" value="C:Golgi apparatus"/>
    <property type="evidence" value="ECO:0007669"/>
    <property type="project" value="TreeGrafter"/>
</dbReference>
<evidence type="ECO:0000256" key="11">
    <source>
        <dbReference type="RuleBase" id="RU368121"/>
    </source>
</evidence>
<accession>A0A8I6SVJ3</accession>
<dbReference type="UniPathway" id="UPA00378"/>
<dbReference type="GO" id="GO:0033842">
    <property type="term" value="F:N-acetyl-beta-glucosaminyl-derivative 4-beta-N-acetylgalactosaminyltransferase activity"/>
    <property type="evidence" value="ECO:0007669"/>
    <property type="project" value="TreeGrafter"/>
</dbReference>
<dbReference type="InterPro" id="IPR027791">
    <property type="entry name" value="Galactosyl_T_C"/>
</dbReference>
<dbReference type="OrthoDB" id="10038994at2759"/>
<dbReference type="PRINTS" id="PR02050">
    <property type="entry name" value="B14GALTRFASE"/>
</dbReference>
<comment type="function">
    <text evidence="11">Catalyzes the transfer of galactose onto proteins or lipids.</text>
</comment>
<organism evidence="14 15">
    <name type="scientific">Cimex lectularius</name>
    <name type="common">Bed bug</name>
    <name type="synonym">Acanthia lectularia</name>
    <dbReference type="NCBI Taxonomy" id="79782"/>
    <lineage>
        <taxon>Eukaryota</taxon>
        <taxon>Metazoa</taxon>
        <taxon>Ecdysozoa</taxon>
        <taxon>Arthropoda</taxon>
        <taxon>Hexapoda</taxon>
        <taxon>Insecta</taxon>
        <taxon>Pterygota</taxon>
        <taxon>Neoptera</taxon>
        <taxon>Paraneoptera</taxon>
        <taxon>Hemiptera</taxon>
        <taxon>Heteroptera</taxon>
        <taxon>Panheteroptera</taxon>
        <taxon>Cimicomorpha</taxon>
        <taxon>Cimicidae</taxon>
        <taxon>Cimex</taxon>
    </lineage>
</organism>
<comment type="similarity">
    <text evidence="3 11">Belongs to the glycosyltransferase 7 family.</text>
</comment>
<dbReference type="EC" id="2.4.1.-" evidence="11"/>
<keyword evidence="5 11" id="KW-0808">Transferase</keyword>
<evidence type="ECO:0000256" key="9">
    <source>
        <dbReference type="ARBA" id="ARBA00023136"/>
    </source>
</evidence>
<evidence type="ECO:0000256" key="1">
    <source>
        <dbReference type="ARBA" id="ARBA00004606"/>
    </source>
</evidence>
<keyword evidence="10 11" id="KW-0325">Glycoprotein</keyword>
<dbReference type="Gene3D" id="3.90.550.10">
    <property type="entry name" value="Spore Coat Polysaccharide Biosynthesis Protein SpsA, Chain A"/>
    <property type="match status" value="1"/>
</dbReference>
<feature type="domain" description="Galactosyltransferase C-terminal" evidence="12">
    <location>
        <begin position="207"/>
        <end position="284"/>
    </location>
</feature>
<feature type="transmembrane region" description="Helical" evidence="11">
    <location>
        <begin position="20"/>
        <end position="39"/>
    </location>
</feature>
<dbReference type="InterPro" id="IPR029044">
    <property type="entry name" value="Nucleotide-diphossugar_trans"/>
</dbReference>
<proteinExistence type="inferred from homology"/>
<evidence type="ECO:0000259" key="13">
    <source>
        <dbReference type="Pfam" id="PF13733"/>
    </source>
</evidence>
<evidence type="ECO:0000256" key="4">
    <source>
        <dbReference type="ARBA" id="ARBA00022676"/>
    </source>
</evidence>
<dbReference type="InterPro" id="IPR027995">
    <property type="entry name" value="Galactosyl_T_N"/>
</dbReference>
<dbReference type="PANTHER" id="PTHR19300">
    <property type="entry name" value="BETA-1,4-GALACTOSYLTRANSFERASE"/>
    <property type="match status" value="1"/>
</dbReference>
<dbReference type="GO" id="GO:0016020">
    <property type="term" value="C:membrane"/>
    <property type="evidence" value="ECO:0007669"/>
    <property type="project" value="UniProtKB-SubCell"/>
</dbReference>
<comment type="cofactor">
    <cofactor evidence="11">
        <name>Mn(2+)</name>
        <dbReference type="ChEBI" id="CHEBI:29035"/>
    </cofactor>
</comment>
<dbReference type="AlphaFoldDB" id="A0A8I6SVJ3"/>
<dbReference type="KEGG" id="clec:112128463"/>
<reference evidence="14" key="1">
    <citation type="submission" date="2022-01" db="UniProtKB">
        <authorList>
            <consortium name="EnsemblMetazoa"/>
        </authorList>
    </citation>
    <scope>IDENTIFICATION</scope>
</reference>
<evidence type="ECO:0000256" key="3">
    <source>
        <dbReference type="ARBA" id="ARBA00005735"/>
    </source>
</evidence>
<dbReference type="InterPro" id="IPR003859">
    <property type="entry name" value="Galactosyl_T"/>
</dbReference>
<dbReference type="RefSeq" id="XP_024086457.1">
    <property type="nucleotide sequence ID" value="XM_024230689.1"/>
</dbReference>
<dbReference type="EnsemblMetazoa" id="XM_024230689.1">
    <property type="protein sequence ID" value="XP_024086457.1"/>
    <property type="gene ID" value="LOC112128463"/>
</dbReference>
<keyword evidence="8 11" id="KW-1133">Transmembrane helix</keyword>
<protein>
    <recommendedName>
        <fullName evidence="11">Beta-1,4-N-acetylgalactosaminyltransferase</fullName>
        <ecNumber evidence="11">2.4.1.-</ecNumber>
    </recommendedName>
    <alternativeName>
        <fullName evidence="11">Beta-4-GalNAcT</fullName>
    </alternativeName>
</protein>
<dbReference type="GO" id="GO:0008378">
    <property type="term" value="F:galactosyltransferase activity"/>
    <property type="evidence" value="ECO:0007669"/>
    <property type="project" value="TreeGrafter"/>
</dbReference>
<evidence type="ECO:0000313" key="15">
    <source>
        <dbReference type="Proteomes" id="UP000494040"/>
    </source>
</evidence>
<dbReference type="Pfam" id="PF02709">
    <property type="entry name" value="Glyco_transf_7C"/>
    <property type="match status" value="1"/>
</dbReference>
<dbReference type="Proteomes" id="UP000494040">
    <property type="component" value="Unassembled WGS sequence"/>
</dbReference>
<evidence type="ECO:0000256" key="7">
    <source>
        <dbReference type="ARBA" id="ARBA00022968"/>
    </source>
</evidence>
<sequence>MTLYFRWIRVLKYYLNIKVILGLVPLVVIVNTILYVLLFSKSNVIVIRMIDIPDSLVTVEKLSNSTMPYCEVARRERSLILQPPSQPVPEEILDLLATDTRIQKGGAWKPENCISPHKVALIIPYRDRKENLRDFLAYMHPFLQKQNLDYRIVVVEQTDRPFNRAKLFNIGFVETEKIDNFHCYIFHDVDLLPQNLNNIYGCTNYPRHMSANINIFDYKVPYDSIFGGSVAILKSQFQAVNGFSNIFFGWGGEDDDFYNRVTRNGSKICRFSSDVSQYVMLSHKKEKPSSDRYYVLVTGKYRFLTDGLNSLKYSVIKIDMLPLYTRILVDI</sequence>
<dbReference type="Pfam" id="PF13733">
    <property type="entry name" value="Glyco_transf_7N"/>
    <property type="match status" value="1"/>
</dbReference>
<comment type="pathway">
    <text evidence="2 11">Protein modification; protein glycosylation.</text>
</comment>
<evidence type="ECO:0000256" key="2">
    <source>
        <dbReference type="ARBA" id="ARBA00004922"/>
    </source>
</evidence>
<dbReference type="PANTHER" id="PTHR19300:SF57">
    <property type="entry name" value="BETA-1,4-N-ACETYLGALACTOSAMINYLTRANSFERASE"/>
    <property type="match status" value="1"/>
</dbReference>
<keyword evidence="7 11" id="KW-0735">Signal-anchor</keyword>
<dbReference type="GO" id="GO:0046872">
    <property type="term" value="F:metal ion binding"/>
    <property type="evidence" value="ECO:0007669"/>
    <property type="project" value="UniProtKB-UniRule"/>
</dbReference>
<dbReference type="GO" id="GO:0006688">
    <property type="term" value="P:glycosphingolipid biosynthetic process"/>
    <property type="evidence" value="ECO:0007669"/>
    <property type="project" value="TreeGrafter"/>
</dbReference>
<dbReference type="GO" id="GO:0005975">
    <property type="term" value="P:carbohydrate metabolic process"/>
    <property type="evidence" value="ECO:0007669"/>
    <property type="project" value="InterPro"/>
</dbReference>
<evidence type="ECO:0000259" key="12">
    <source>
        <dbReference type="Pfam" id="PF02709"/>
    </source>
</evidence>
<evidence type="ECO:0000256" key="5">
    <source>
        <dbReference type="ARBA" id="ARBA00022679"/>
    </source>
</evidence>
<keyword evidence="11" id="KW-0479">Metal-binding</keyword>
<evidence type="ECO:0000256" key="6">
    <source>
        <dbReference type="ARBA" id="ARBA00022692"/>
    </source>
</evidence>